<dbReference type="RefSeq" id="WP_009153364.1">
    <property type="nucleotide sequence ID" value="NZ_CM001439.1"/>
</dbReference>
<organism evidence="3 4">
    <name type="scientific">Saccharomonospora marina XMU15</name>
    <dbReference type="NCBI Taxonomy" id="882083"/>
    <lineage>
        <taxon>Bacteria</taxon>
        <taxon>Bacillati</taxon>
        <taxon>Actinomycetota</taxon>
        <taxon>Actinomycetes</taxon>
        <taxon>Pseudonocardiales</taxon>
        <taxon>Pseudonocardiaceae</taxon>
        <taxon>Saccharomonospora</taxon>
    </lineage>
</organism>
<evidence type="ECO:0000256" key="2">
    <source>
        <dbReference type="ARBA" id="ARBA00023239"/>
    </source>
</evidence>
<dbReference type="eggNOG" id="COG2138">
    <property type="taxonomic scope" value="Bacteria"/>
</dbReference>
<evidence type="ECO:0000313" key="4">
    <source>
        <dbReference type="Proteomes" id="UP000004926"/>
    </source>
</evidence>
<evidence type="ECO:0000313" key="3">
    <source>
        <dbReference type="EMBL" id="EHR49979.1"/>
    </source>
</evidence>
<dbReference type="GO" id="GO:0016829">
    <property type="term" value="F:lyase activity"/>
    <property type="evidence" value="ECO:0007669"/>
    <property type="project" value="UniProtKB-KW"/>
</dbReference>
<reference evidence="3 4" key="1">
    <citation type="journal article" date="2012" name="Stand. Genomic Sci.">
        <title>Genome sequence of the ocean sediment bacterium Saccharomonospora marina type strain (XMU15(T)).</title>
        <authorList>
            <person name="Klenk H.P."/>
            <person name="Lu M."/>
            <person name="Lucas S."/>
            <person name="Lapidus A."/>
            <person name="Copeland A."/>
            <person name="Pitluck S."/>
            <person name="Goodwin L.A."/>
            <person name="Han C."/>
            <person name="Tapia R."/>
            <person name="Brambilla E.M."/>
            <person name="Potter G."/>
            <person name="Land M."/>
            <person name="Ivanova N."/>
            <person name="Rohde M."/>
            <person name="Goker M."/>
            <person name="Detter J.C."/>
            <person name="Li W.J."/>
            <person name="Kyrpides N.C."/>
            <person name="Woyke T."/>
        </authorList>
    </citation>
    <scope>NUCLEOTIDE SEQUENCE [LARGE SCALE GENOMIC DNA]</scope>
    <source>
        <strain evidence="3 4">XMU15</strain>
    </source>
</reference>
<dbReference type="InterPro" id="IPR002762">
    <property type="entry name" value="CbiX-like"/>
</dbReference>
<accession>H5X4H7</accession>
<proteinExistence type="predicted"/>
<dbReference type="CDD" id="cd03416">
    <property type="entry name" value="CbiX_SirB_N"/>
    <property type="match status" value="1"/>
</dbReference>
<gene>
    <name evidence="3" type="ORF">SacmaDRAFT_1709</name>
</gene>
<dbReference type="SUPFAM" id="SSF53800">
    <property type="entry name" value="Chelatase"/>
    <property type="match status" value="1"/>
</dbReference>
<sequence length="264" mass="27478">MAEADSPPALLAVAHGSRDPRSAATVRALVAAVRLLAPATEVREAFLDLSSPTVGDMLAELHARGHRHVVVVPLLLGSAYHARVDLPALIATVSRRLPRLRVSVADVLGADPLLESVAVDRLTEAGAELADPELGIVLAAVGSSHANANAAVSRLAGRWHRANACAVAPAFASATRPDVPSAFARLRARGARRFAVAAWFLAPGLLPDRVNSLAGQLAPGTALAAPLGPDPRVARVVLDRYRAALATFSQPADVSIELDVCMSR</sequence>
<dbReference type="STRING" id="882083.SacmaDRAFT_1709"/>
<dbReference type="AlphaFoldDB" id="H5X4H7"/>
<dbReference type="InterPro" id="IPR050963">
    <property type="entry name" value="Sirohydro_Cobaltochel/CbiX"/>
</dbReference>
<keyword evidence="2" id="KW-0456">Lyase</keyword>
<name>H5X4H7_9PSEU</name>
<dbReference type="Pfam" id="PF01903">
    <property type="entry name" value="CbiX"/>
    <property type="match status" value="2"/>
</dbReference>
<dbReference type="Gene3D" id="3.40.50.1400">
    <property type="match status" value="2"/>
</dbReference>
<dbReference type="HOGENOM" id="CLU_056929_3_0_11"/>
<keyword evidence="4" id="KW-1185">Reference proteome</keyword>
<protein>
    <recommendedName>
        <fullName evidence="5">Sirohydrochlorin ferrochelatase</fullName>
    </recommendedName>
</protein>
<dbReference type="Proteomes" id="UP000004926">
    <property type="component" value="Chromosome"/>
</dbReference>
<dbReference type="EMBL" id="CM001439">
    <property type="protein sequence ID" value="EHR49979.1"/>
    <property type="molecule type" value="Genomic_DNA"/>
</dbReference>
<dbReference type="PANTHER" id="PTHR33542:SF5">
    <property type="entry name" value="FERROCHELATASE CHE1"/>
    <property type="match status" value="1"/>
</dbReference>
<dbReference type="OrthoDB" id="482456at2"/>
<evidence type="ECO:0000256" key="1">
    <source>
        <dbReference type="ARBA" id="ARBA00022723"/>
    </source>
</evidence>
<evidence type="ECO:0008006" key="5">
    <source>
        <dbReference type="Google" id="ProtNLM"/>
    </source>
</evidence>
<keyword evidence="1" id="KW-0479">Metal-binding</keyword>
<dbReference type="PANTHER" id="PTHR33542">
    <property type="entry name" value="SIROHYDROCHLORIN FERROCHELATASE, CHLOROPLASTIC"/>
    <property type="match status" value="1"/>
</dbReference>
<dbReference type="GO" id="GO:0046872">
    <property type="term" value="F:metal ion binding"/>
    <property type="evidence" value="ECO:0007669"/>
    <property type="project" value="UniProtKB-KW"/>
</dbReference>